<dbReference type="Proteomes" id="UP000182958">
    <property type="component" value="Unassembled WGS sequence"/>
</dbReference>
<gene>
    <name evidence="1" type="ORF">SAMN02910323_0608</name>
</gene>
<protein>
    <submittedName>
        <fullName evidence="1">Uncharacterized protein</fullName>
    </submittedName>
</protein>
<proteinExistence type="predicted"/>
<accession>A0A1K1M694</accession>
<name>A0A1K1M694_SELRU</name>
<sequence>MPEYTKFDNVEYLLQRKDEFIGIDGGWENNLEWADAKDEEIKAVLDGGDNFTSTILSYRILR</sequence>
<dbReference type="AlphaFoldDB" id="A0A1K1M694"/>
<organism evidence="1 2">
    <name type="scientific">Selenomonas ruminantium</name>
    <dbReference type="NCBI Taxonomy" id="971"/>
    <lineage>
        <taxon>Bacteria</taxon>
        <taxon>Bacillati</taxon>
        <taxon>Bacillota</taxon>
        <taxon>Negativicutes</taxon>
        <taxon>Selenomonadales</taxon>
        <taxon>Selenomonadaceae</taxon>
        <taxon>Selenomonas</taxon>
    </lineage>
</organism>
<keyword evidence="2" id="KW-1185">Reference proteome</keyword>
<evidence type="ECO:0000313" key="2">
    <source>
        <dbReference type="Proteomes" id="UP000182958"/>
    </source>
</evidence>
<evidence type="ECO:0000313" key="1">
    <source>
        <dbReference type="EMBL" id="SFW18660.1"/>
    </source>
</evidence>
<dbReference type="EMBL" id="FPJA01000004">
    <property type="protein sequence ID" value="SFW18660.1"/>
    <property type="molecule type" value="Genomic_DNA"/>
</dbReference>
<reference evidence="2" key="1">
    <citation type="submission" date="2016-11" db="EMBL/GenBank/DDBJ databases">
        <authorList>
            <person name="Varghese N."/>
            <person name="Submissions S."/>
        </authorList>
    </citation>
    <scope>NUCLEOTIDE SEQUENCE [LARGE SCALE GENOMIC DNA]</scope>
    <source>
        <strain evidence="2">C3</strain>
    </source>
</reference>